<evidence type="ECO:0000256" key="5">
    <source>
        <dbReference type="ARBA" id="ARBA00022741"/>
    </source>
</evidence>
<dbReference type="GO" id="GO:0016887">
    <property type="term" value="F:ATP hydrolysis activity"/>
    <property type="evidence" value="ECO:0007669"/>
    <property type="project" value="InterPro"/>
</dbReference>
<dbReference type="GO" id="GO:0015421">
    <property type="term" value="F:ABC-type oligopeptide transporter activity"/>
    <property type="evidence" value="ECO:0007669"/>
    <property type="project" value="TreeGrafter"/>
</dbReference>
<evidence type="ECO:0000256" key="7">
    <source>
        <dbReference type="ARBA" id="ARBA00022989"/>
    </source>
</evidence>
<evidence type="ECO:0000256" key="3">
    <source>
        <dbReference type="ARBA" id="ARBA00022475"/>
    </source>
</evidence>
<keyword evidence="6 12" id="KW-0067">ATP-binding</keyword>
<comment type="subcellular location">
    <subcellularLocation>
        <location evidence="1">Cell membrane</location>
        <topology evidence="1">Multi-pass membrane protein</topology>
    </subcellularLocation>
</comment>
<dbReference type="OrthoDB" id="9762778at2"/>
<dbReference type="SUPFAM" id="SSF90123">
    <property type="entry name" value="ABC transporter transmembrane region"/>
    <property type="match status" value="1"/>
</dbReference>
<keyword evidence="8 9" id="KW-0472">Membrane</keyword>
<accession>A0A3N0I169</accession>
<dbReference type="Proteomes" id="UP000276568">
    <property type="component" value="Unassembled WGS sequence"/>
</dbReference>
<keyword evidence="7 9" id="KW-1133">Transmembrane helix</keyword>
<keyword evidence="4 9" id="KW-0812">Transmembrane</keyword>
<evidence type="ECO:0000256" key="9">
    <source>
        <dbReference type="SAM" id="Phobius"/>
    </source>
</evidence>
<dbReference type="InterPro" id="IPR039421">
    <property type="entry name" value="Type_1_exporter"/>
</dbReference>
<evidence type="ECO:0000256" key="2">
    <source>
        <dbReference type="ARBA" id="ARBA00022448"/>
    </source>
</evidence>
<keyword evidence="3" id="KW-1003">Cell membrane</keyword>
<evidence type="ECO:0000256" key="1">
    <source>
        <dbReference type="ARBA" id="ARBA00004651"/>
    </source>
</evidence>
<feature type="transmembrane region" description="Helical" evidence="9">
    <location>
        <begin position="185"/>
        <end position="208"/>
    </location>
</feature>
<dbReference type="InterPro" id="IPR003439">
    <property type="entry name" value="ABC_transporter-like_ATP-bd"/>
</dbReference>
<evidence type="ECO:0000259" key="11">
    <source>
        <dbReference type="PROSITE" id="PS50929"/>
    </source>
</evidence>
<dbReference type="GO" id="GO:0005886">
    <property type="term" value="C:plasma membrane"/>
    <property type="evidence" value="ECO:0007669"/>
    <property type="project" value="UniProtKB-SubCell"/>
</dbReference>
<dbReference type="Pfam" id="PF00005">
    <property type="entry name" value="ABC_tran"/>
    <property type="match status" value="1"/>
</dbReference>
<evidence type="ECO:0000259" key="10">
    <source>
        <dbReference type="PROSITE" id="PS50893"/>
    </source>
</evidence>
<dbReference type="EMBL" id="RJQC01000002">
    <property type="protein sequence ID" value="RNM30658.1"/>
    <property type="molecule type" value="Genomic_DNA"/>
</dbReference>
<dbReference type="PANTHER" id="PTHR43394:SF1">
    <property type="entry name" value="ATP-BINDING CASSETTE SUB-FAMILY B MEMBER 10, MITOCHONDRIAL"/>
    <property type="match status" value="1"/>
</dbReference>
<dbReference type="InterPro" id="IPR036640">
    <property type="entry name" value="ABC1_TM_sf"/>
</dbReference>
<evidence type="ECO:0000256" key="8">
    <source>
        <dbReference type="ARBA" id="ARBA00023136"/>
    </source>
</evidence>
<dbReference type="InterPro" id="IPR027417">
    <property type="entry name" value="P-loop_NTPase"/>
</dbReference>
<evidence type="ECO:0000256" key="4">
    <source>
        <dbReference type="ARBA" id="ARBA00022692"/>
    </source>
</evidence>
<reference evidence="12 13" key="1">
    <citation type="submission" date="2018-11" db="EMBL/GenBank/DDBJ databases">
        <title>Clostridium sp. nov., a member of the family Erysipelotrichaceae isolated from pig faeces.</title>
        <authorList>
            <person name="Chang Y.-H."/>
        </authorList>
    </citation>
    <scope>NUCLEOTIDE SEQUENCE [LARGE SCALE GENOMIC DNA]</scope>
    <source>
        <strain evidence="12 13">YH-panp20</strain>
    </source>
</reference>
<feature type="domain" description="ABC transporter" evidence="10">
    <location>
        <begin position="457"/>
        <end position="692"/>
    </location>
</feature>
<feature type="transmembrane region" description="Helical" evidence="9">
    <location>
        <begin position="368"/>
        <end position="388"/>
    </location>
</feature>
<feature type="transmembrane region" description="Helical" evidence="9">
    <location>
        <begin position="251"/>
        <end position="274"/>
    </location>
</feature>
<dbReference type="PANTHER" id="PTHR43394">
    <property type="entry name" value="ATP-DEPENDENT PERMEASE MDL1, MITOCHONDRIAL"/>
    <property type="match status" value="1"/>
</dbReference>
<comment type="caution">
    <text evidence="12">The sequence shown here is derived from an EMBL/GenBank/DDBJ whole genome shotgun (WGS) entry which is preliminary data.</text>
</comment>
<dbReference type="Pfam" id="PF00664">
    <property type="entry name" value="ABC_membrane"/>
    <property type="match status" value="1"/>
</dbReference>
<evidence type="ECO:0000313" key="12">
    <source>
        <dbReference type="EMBL" id="RNM30658.1"/>
    </source>
</evidence>
<dbReference type="PROSITE" id="PS50893">
    <property type="entry name" value="ABC_TRANSPORTER_2"/>
    <property type="match status" value="1"/>
</dbReference>
<proteinExistence type="predicted"/>
<feature type="transmembrane region" description="Helical" evidence="9">
    <location>
        <begin position="280"/>
        <end position="303"/>
    </location>
</feature>
<dbReference type="InterPro" id="IPR011527">
    <property type="entry name" value="ABC1_TM_dom"/>
</dbReference>
<dbReference type="SUPFAM" id="SSF52540">
    <property type="entry name" value="P-loop containing nucleoside triphosphate hydrolases"/>
    <property type="match status" value="1"/>
</dbReference>
<feature type="transmembrane region" description="Helical" evidence="9">
    <location>
        <begin position="400"/>
        <end position="422"/>
    </location>
</feature>
<name>A0A3N0I169_9FIRM</name>
<dbReference type="RefSeq" id="WP_128520565.1">
    <property type="nucleotide sequence ID" value="NZ_JALFCT010000012.1"/>
</dbReference>
<dbReference type="FunFam" id="3.40.50.300:FF:000854">
    <property type="entry name" value="Multidrug ABC transporter ATP-binding protein"/>
    <property type="match status" value="1"/>
</dbReference>
<keyword evidence="13" id="KW-1185">Reference proteome</keyword>
<keyword evidence="5" id="KW-0547">Nucleotide-binding</keyword>
<evidence type="ECO:0000256" key="6">
    <source>
        <dbReference type="ARBA" id="ARBA00022840"/>
    </source>
</evidence>
<dbReference type="SMART" id="SM00382">
    <property type="entry name" value="AAA"/>
    <property type="match status" value="1"/>
</dbReference>
<sequence length="702" mass="78801">MVRMFRFMKKNVIWILIIFGLLLGQAYCDLSLPSYTSKIVDTGLQQKGVEDAVADSFRVETMQNLLYVSTEKNQKTIEDGYTYSKKKDMYVVKDLDTESHDHLNDVLSKAEMMLYIMEKRNIPVQMIPQVQMPQVRKEINKRLKDYPDTMITQAAILFVQQEYKAQGVDLDQKQNDYLWNTGKKMILMAVVAMICSILVALIASRIAAELGKDLRNKTYETVLTYSAKEMNQFSTASLITRSTNDIQQIQLVMTMIFRVVLYAPILAIGGIIKVQQTGSYLSWILIVAVGVLSVVMVILFGVVMPKFKILQKLIDSVNLISREILTGIPVIRAFSAEKFEEKRFDKANQDLTKTNLFVNRAMSCMMPLMMLIMNGISVLIVYSGAHGIDAGKLQVGDMMAFIQYAMQIIIAFLMISTIAIFLPRANVSANRINEILDTKSSIKEPEHPQTPEKQGKLVFDHVSFSYGHAKEKVLDDINFTAHQGDTIALIGSTGSGKSTLVNLIPRFYDVTEGSILMDDVDIRNIDLKTLRDRIGFVPQKSVLFSGTIASNLRFGKKDALESELWDAIDMAQAEDFVSEKEHGMDSHIAQGGSNVSGGQKQRLAIARAIVKHPEFLVFDDSFSALDFATDARLRKALKEKASDVTTIIVAQRISTIMHADQILVLDHGKVVGQGTHEQLMKTCDVYQQIAQSQLSQEELAYE</sequence>
<dbReference type="CDD" id="cd18548">
    <property type="entry name" value="ABC_6TM_Tm287_like"/>
    <property type="match status" value="1"/>
</dbReference>
<gene>
    <name evidence="12" type="ORF">EDX97_07715</name>
</gene>
<dbReference type="PROSITE" id="PS00211">
    <property type="entry name" value="ABC_TRANSPORTER_1"/>
    <property type="match status" value="1"/>
</dbReference>
<dbReference type="InterPro" id="IPR017871">
    <property type="entry name" value="ABC_transporter-like_CS"/>
</dbReference>
<dbReference type="AlphaFoldDB" id="A0A3N0I169"/>
<evidence type="ECO:0000313" key="13">
    <source>
        <dbReference type="Proteomes" id="UP000276568"/>
    </source>
</evidence>
<feature type="domain" description="ABC transmembrane type-1" evidence="11">
    <location>
        <begin position="185"/>
        <end position="424"/>
    </location>
</feature>
<organism evidence="12 13">
    <name type="scientific">Absicoccus porci</name>
    <dbReference type="NCBI Taxonomy" id="2486576"/>
    <lineage>
        <taxon>Bacteria</taxon>
        <taxon>Bacillati</taxon>
        <taxon>Bacillota</taxon>
        <taxon>Erysipelotrichia</taxon>
        <taxon>Erysipelotrichales</taxon>
        <taxon>Erysipelotrichaceae</taxon>
        <taxon>Absicoccus</taxon>
    </lineage>
</organism>
<dbReference type="GO" id="GO:0005524">
    <property type="term" value="F:ATP binding"/>
    <property type="evidence" value="ECO:0007669"/>
    <property type="project" value="UniProtKB-KW"/>
</dbReference>
<dbReference type="Gene3D" id="1.20.1560.10">
    <property type="entry name" value="ABC transporter type 1, transmembrane domain"/>
    <property type="match status" value="1"/>
</dbReference>
<dbReference type="PROSITE" id="PS50929">
    <property type="entry name" value="ABC_TM1F"/>
    <property type="match status" value="1"/>
</dbReference>
<dbReference type="InterPro" id="IPR003593">
    <property type="entry name" value="AAA+_ATPase"/>
</dbReference>
<dbReference type="Gene3D" id="3.40.50.300">
    <property type="entry name" value="P-loop containing nucleotide triphosphate hydrolases"/>
    <property type="match status" value="1"/>
</dbReference>
<protein>
    <submittedName>
        <fullName evidence="12">ABC transporter ATP-binding protein</fullName>
    </submittedName>
</protein>
<keyword evidence="2" id="KW-0813">Transport</keyword>